<protein>
    <recommendedName>
        <fullName evidence="1">3'-phosphate/5'-hydroxy nucleic acid ligase</fullName>
        <ecNumber evidence="1">6.5.1.8</ecNumber>
    </recommendedName>
</protein>
<dbReference type="InterPro" id="IPR001233">
    <property type="entry name" value="RtcB"/>
</dbReference>
<keyword evidence="4 10" id="KW-0547">Nucleotide-binding</keyword>
<keyword evidence="13" id="KW-1185">Reference proteome</keyword>
<feature type="binding site" evidence="11">
    <location>
        <position position="178"/>
    </location>
    <ligand>
        <name>Mn(2+)</name>
        <dbReference type="ChEBI" id="CHEBI:29035"/>
        <label>2</label>
    </ligand>
</feature>
<dbReference type="STRING" id="467210.HMPREF1866_02523"/>
<keyword evidence="5" id="KW-0692">RNA repair</keyword>
<evidence type="ECO:0000256" key="3">
    <source>
        <dbReference type="ARBA" id="ARBA00022723"/>
    </source>
</evidence>
<dbReference type="Pfam" id="PF01139">
    <property type="entry name" value="RtcB"/>
    <property type="match status" value="2"/>
</dbReference>
<evidence type="ECO:0000313" key="13">
    <source>
        <dbReference type="Proteomes" id="UP000070394"/>
    </source>
</evidence>
<feature type="binding site" evidence="11">
    <location>
        <position position="261"/>
    </location>
    <ligand>
        <name>Mn(2+)</name>
        <dbReference type="ChEBI" id="CHEBI:29035"/>
        <label>2</label>
    </ligand>
</feature>
<organism evidence="12 13">
    <name type="scientific">Lachnoanaerobaculum saburreum</name>
    <dbReference type="NCBI Taxonomy" id="467210"/>
    <lineage>
        <taxon>Bacteria</taxon>
        <taxon>Bacillati</taxon>
        <taxon>Bacillota</taxon>
        <taxon>Clostridia</taxon>
        <taxon>Lachnospirales</taxon>
        <taxon>Lachnospiraceae</taxon>
        <taxon>Lachnoanaerobaculum</taxon>
    </lineage>
</organism>
<feature type="binding site" evidence="10">
    <location>
        <begin position="261"/>
        <end position="262"/>
    </location>
    <ligand>
        <name>GMP</name>
        <dbReference type="ChEBI" id="CHEBI:58115"/>
    </ligand>
</feature>
<dbReference type="GO" id="GO:0005525">
    <property type="term" value="F:GTP binding"/>
    <property type="evidence" value="ECO:0007669"/>
    <property type="project" value="UniProtKB-KW"/>
</dbReference>
<dbReference type="Proteomes" id="UP000070394">
    <property type="component" value="Unassembled WGS sequence"/>
</dbReference>
<feature type="binding site" evidence="10">
    <location>
        <begin position="313"/>
        <end position="316"/>
    </location>
    <ligand>
        <name>GMP</name>
        <dbReference type="ChEBI" id="CHEBI:58115"/>
    </ligand>
</feature>
<dbReference type="EMBL" id="LSDA01000140">
    <property type="protein sequence ID" value="KXB53451.1"/>
    <property type="molecule type" value="Genomic_DNA"/>
</dbReference>
<dbReference type="InterPro" id="IPR052915">
    <property type="entry name" value="RtcB-like"/>
</dbReference>
<feature type="active site" description="GMP-histidine intermediate" evidence="9">
    <location>
        <position position="313"/>
    </location>
</feature>
<comment type="cofactor">
    <cofactor evidence="11">
        <name>Mn(2+)</name>
        <dbReference type="ChEBI" id="CHEBI:29035"/>
    </cofactor>
    <text evidence="11">Binds 2 manganese ions per subunit.</text>
</comment>
<dbReference type="PANTHER" id="PTHR43749">
    <property type="entry name" value="RNA-SPLICING LIGASE RTCB"/>
    <property type="match status" value="1"/>
</dbReference>
<comment type="catalytic activity">
    <reaction evidence="8">
        <text>a 3'-end 3'-phospho-ribonucleotide-RNA + a 5'-end dephospho-ribonucleoside-RNA + GTP = a ribonucleotidyl-ribonucleotide-RNA + GMP + diphosphate</text>
        <dbReference type="Rhea" id="RHEA:68076"/>
        <dbReference type="Rhea" id="RHEA-COMP:10463"/>
        <dbReference type="Rhea" id="RHEA-COMP:13936"/>
        <dbReference type="Rhea" id="RHEA-COMP:17355"/>
        <dbReference type="ChEBI" id="CHEBI:33019"/>
        <dbReference type="ChEBI" id="CHEBI:37565"/>
        <dbReference type="ChEBI" id="CHEBI:58115"/>
        <dbReference type="ChEBI" id="CHEBI:83062"/>
        <dbReference type="ChEBI" id="CHEBI:138284"/>
        <dbReference type="ChEBI" id="CHEBI:173118"/>
        <dbReference type="EC" id="6.5.1.8"/>
    </reaction>
</comment>
<gene>
    <name evidence="12" type="ORF">HMPREF1866_02523</name>
</gene>
<proteinExistence type="predicted"/>
<evidence type="ECO:0000256" key="7">
    <source>
        <dbReference type="ARBA" id="ARBA00023211"/>
    </source>
</evidence>
<dbReference type="GO" id="GO:0006281">
    <property type="term" value="P:DNA repair"/>
    <property type="evidence" value="ECO:0007669"/>
    <property type="project" value="TreeGrafter"/>
</dbReference>
<dbReference type="SUPFAM" id="SSF103365">
    <property type="entry name" value="Hypothetical protein PH1602"/>
    <property type="match status" value="1"/>
</dbReference>
<comment type="caution">
    <text evidence="12">The sequence shown here is derived from an EMBL/GenBank/DDBJ whole genome shotgun (WGS) entry which is preliminary data.</text>
</comment>
<dbReference type="OrthoDB" id="9802323at2"/>
<dbReference type="PATRIC" id="fig|467210.3.peg.2498"/>
<name>A0A133ZDE0_9FIRM</name>
<evidence type="ECO:0000256" key="6">
    <source>
        <dbReference type="ARBA" id="ARBA00023134"/>
    </source>
</evidence>
<dbReference type="GO" id="GO:0030145">
    <property type="term" value="F:manganese ion binding"/>
    <property type="evidence" value="ECO:0007669"/>
    <property type="project" value="TreeGrafter"/>
</dbReference>
<keyword evidence="2" id="KW-0436">Ligase</keyword>
<dbReference type="InterPro" id="IPR036025">
    <property type="entry name" value="RtcB-like_sf"/>
</dbReference>
<feature type="binding site" evidence="10">
    <location>
        <begin position="289"/>
        <end position="292"/>
    </location>
    <ligand>
        <name>GMP</name>
        <dbReference type="ChEBI" id="CHEBI:58115"/>
    </ligand>
</feature>
<dbReference type="EC" id="6.5.1.8" evidence="1"/>
<evidence type="ECO:0000256" key="5">
    <source>
        <dbReference type="ARBA" id="ARBA00022800"/>
    </source>
</evidence>
<evidence type="ECO:0000256" key="2">
    <source>
        <dbReference type="ARBA" id="ARBA00022598"/>
    </source>
</evidence>
<reference evidence="13" key="1">
    <citation type="submission" date="2016-01" db="EMBL/GenBank/DDBJ databases">
        <authorList>
            <person name="Mitreva M."/>
            <person name="Pepin K.H."/>
            <person name="Mihindukulasuriya K.A."/>
            <person name="Fulton R."/>
            <person name="Fronick C."/>
            <person name="O'Laughlin M."/>
            <person name="Miner T."/>
            <person name="Herter B."/>
            <person name="Rosa B.A."/>
            <person name="Cordes M."/>
            <person name="Tomlinson C."/>
            <person name="Wollam A."/>
            <person name="Palsikar V.B."/>
            <person name="Mardis E.R."/>
            <person name="Wilson R.K."/>
        </authorList>
    </citation>
    <scope>NUCLEOTIDE SEQUENCE [LARGE SCALE GENOMIC DNA]</scope>
    <source>
        <strain evidence="13">DNF00896</strain>
    </source>
</reference>
<feature type="binding site" evidence="10">
    <location>
        <begin position="160"/>
        <end position="164"/>
    </location>
    <ligand>
        <name>GMP</name>
        <dbReference type="ChEBI" id="CHEBI:58115"/>
    </ligand>
</feature>
<dbReference type="GO" id="GO:0170057">
    <property type="term" value="F:RNA ligase (GTP) activity"/>
    <property type="evidence" value="ECO:0007669"/>
    <property type="project" value="UniProtKB-EC"/>
</dbReference>
<dbReference type="PANTHER" id="PTHR43749:SF2">
    <property type="entry name" value="RNA-SPLICING LIGASE RTCB"/>
    <property type="match status" value="1"/>
</dbReference>
<evidence type="ECO:0000256" key="1">
    <source>
        <dbReference type="ARBA" id="ARBA00012726"/>
    </source>
</evidence>
<dbReference type="GO" id="GO:0006396">
    <property type="term" value="P:RNA processing"/>
    <property type="evidence" value="ECO:0007669"/>
    <property type="project" value="InterPro"/>
</dbReference>
<evidence type="ECO:0000256" key="11">
    <source>
        <dbReference type="PIRSR" id="PIRSR601233-3"/>
    </source>
</evidence>
<keyword evidence="7 11" id="KW-0464">Manganese</keyword>
<dbReference type="Gene3D" id="3.90.1860.10">
    <property type="entry name" value="tRNA-splicing ligase RtcB"/>
    <property type="match status" value="1"/>
</dbReference>
<evidence type="ECO:0000313" key="12">
    <source>
        <dbReference type="EMBL" id="KXB53451.1"/>
    </source>
</evidence>
<dbReference type="AlphaFoldDB" id="A0A133ZDE0"/>
<keyword evidence="3 11" id="KW-0479">Metal-binding</keyword>
<sequence length="389" mass="43535">MKQKKTEVFILIQLNGKYAQAYIMCDETMEKSMVEEVAKSQVKMICDNEVSQGAKIRVMPDVHPGKVGPIGLTMTVGKKILPSLVGIDIGCGMLAVKLGKIRNDFMKLDTVIRDNVPVGFALRKDVHAYADRIELNNLKCFSHIRSEKALLSLGTLGGGNHFIEMDVAKNGEVYLIVHTGSRHLGKEVAEYYMKAGQDELKGKGINDIPFEMTYLSEYLMEDYLQDLKIVEEYAILNRKIIAAEIIKKMKWKAIEEISCSHNYVDFSDDSPILRKGAISAKLDEKVIIPINMKEGVLLGRGLGNEEWNNSAPHGSGRVLSRGEVNSSHTVSEFKKEMKGIYTSCISKDTLDEAPFAYRGIDYIKEVIKDTVEVENVLTPIFNYKGGDRK</sequence>
<dbReference type="GO" id="GO:0042245">
    <property type="term" value="P:RNA repair"/>
    <property type="evidence" value="ECO:0007669"/>
    <property type="project" value="UniProtKB-KW"/>
</dbReference>
<accession>A0A133ZDE0</accession>
<evidence type="ECO:0000256" key="9">
    <source>
        <dbReference type="PIRSR" id="PIRSR601233-1"/>
    </source>
</evidence>
<feature type="binding site" evidence="11">
    <location>
        <position position="88"/>
    </location>
    <ligand>
        <name>Mn(2+)</name>
        <dbReference type="ChEBI" id="CHEBI:29035"/>
        <label>1</label>
    </ligand>
</feature>
<feature type="binding site" evidence="11">
    <location>
        <position position="161"/>
    </location>
    <ligand>
        <name>Mn(2+)</name>
        <dbReference type="ChEBI" id="CHEBI:29035"/>
        <label>1</label>
    </ligand>
</feature>
<evidence type="ECO:0000256" key="10">
    <source>
        <dbReference type="PIRSR" id="PIRSR601233-2"/>
    </source>
</evidence>
<evidence type="ECO:0000256" key="4">
    <source>
        <dbReference type="ARBA" id="ARBA00022741"/>
    </source>
</evidence>
<evidence type="ECO:0000256" key="8">
    <source>
        <dbReference type="ARBA" id="ARBA00047746"/>
    </source>
</evidence>
<dbReference type="GO" id="GO:0003909">
    <property type="term" value="F:DNA ligase activity"/>
    <property type="evidence" value="ECO:0007669"/>
    <property type="project" value="TreeGrafter"/>
</dbReference>
<keyword evidence="6 10" id="KW-0342">GTP-binding</keyword>